<dbReference type="GO" id="GO:0008270">
    <property type="term" value="F:zinc ion binding"/>
    <property type="evidence" value="ECO:0007669"/>
    <property type="project" value="UniProtKB-KW"/>
</dbReference>
<keyword evidence="7" id="KW-0863">Zinc-finger</keyword>
<evidence type="ECO:0000313" key="12">
    <source>
        <dbReference type="EMBL" id="EAR91587.2"/>
    </source>
</evidence>
<dbReference type="CDD" id="cd05778">
    <property type="entry name" value="DNA_polB_zeta_exo"/>
    <property type="match status" value="1"/>
</dbReference>
<evidence type="ECO:0000256" key="6">
    <source>
        <dbReference type="ARBA" id="ARBA00049244"/>
    </source>
</evidence>
<dbReference type="EC" id="2.7.7.7" evidence="7"/>
<dbReference type="Pfam" id="PF14260">
    <property type="entry name" value="zf-C4pol"/>
    <property type="match status" value="1"/>
</dbReference>
<dbReference type="InterPro" id="IPR006172">
    <property type="entry name" value="DNA-dir_DNA_pol_B"/>
</dbReference>
<dbReference type="PANTHER" id="PTHR45812">
    <property type="entry name" value="DNA POLYMERASE ZETA CATALYTIC SUBUNIT"/>
    <property type="match status" value="1"/>
</dbReference>
<feature type="region of interest" description="Disordered" evidence="8">
    <location>
        <begin position="511"/>
        <end position="572"/>
    </location>
</feature>
<keyword evidence="2 7" id="KW-0808">Transferase</keyword>
<keyword evidence="7" id="KW-0408">Iron</keyword>
<keyword evidence="7" id="KW-0411">Iron-sulfur</keyword>
<dbReference type="GO" id="GO:0042276">
    <property type="term" value="P:error-prone translesion synthesis"/>
    <property type="evidence" value="ECO:0007669"/>
    <property type="project" value="TreeGrafter"/>
</dbReference>
<comment type="subcellular location">
    <subcellularLocation>
        <location evidence="7">Nucleus</location>
    </subcellularLocation>
</comment>
<dbReference type="EMBL" id="GG662770">
    <property type="protein sequence ID" value="EAR91587.2"/>
    <property type="molecule type" value="Genomic_DNA"/>
</dbReference>
<dbReference type="STRING" id="312017.Q233J3"/>
<name>Q233J3_TETTS</name>
<keyword evidence="4 7" id="KW-0479">Metal-binding</keyword>
<keyword evidence="7" id="KW-0235">DNA replication</keyword>
<evidence type="ECO:0000256" key="3">
    <source>
        <dbReference type="ARBA" id="ARBA00022695"/>
    </source>
</evidence>
<dbReference type="CDD" id="cd05534">
    <property type="entry name" value="POLBc_zeta"/>
    <property type="match status" value="1"/>
</dbReference>
<dbReference type="InterPro" id="IPR036397">
    <property type="entry name" value="RNaseH_sf"/>
</dbReference>
<dbReference type="Pfam" id="PF00136">
    <property type="entry name" value="DNA_pol_B"/>
    <property type="match status" value="1"/>
</dbReference>
<evidence type="ECO:0000256" key="1">
    <source>
        <dbReference type="ARBA" id="ARBA00005755"/>
    </source>
</evidence>
<dbReference type="Proteomes" id="UP000009168">
    <property type="component" value="Unassembled WGS sequence"/>
</dbReference>
<feature type="domain" description="C4-type zinc-finger of DNA polymerase delta" evidence="10">
    <location>
        <begin position="1676"/>
        <end position="1746"/>
    </location>
</feature>
<evidence type="ECO:0000256" key="8">
    <source>
        <dbReference type="SAM" id="MobiDB-lite"/>
    </source>
</evidence>
<dbReference type="Gene3D" id="3.90.1600.10">
    <property type="entry name" value="Palm domain of DNA polymerase"/>
    <property type="match status" value="1"/>
</dbReference>
<dbReference type="InterPro" id="IPR056435">
    <property type="entry name" value="DPOD/Z_N"/>
</dbReference>
<dbReference type="eggNOG" id="KOG0968">
    <property type="taxonomic scope" value="Eukaryota"/>
</dbReference>
<keyword evidence="7" id="KW-0238">DNA-binding</keyword>
<dbReference type="GO" id="GO:0016035">
    <property type="term" value="C:zeta DNA polymerase complex"/>
    <property type="evidence" value="ECO:0007669"/>
    <property type="project" value="InterPro"/>
</dbReference>
<dbReference type="GeneID" id="7847176"/>
<dbReference type="InterPro" id="IPR006134">
    <property type="entry name" value="DNA-dir_DNA_pol_B_multi_dom"/>
</dbReference>
<dbReference type="InterPro" id="IPR023211">
    <property type="entry name" value="DNA_pol_palm_dom_sf"/>
</dbReference>
<feature type="compositionally biased region" description="Acidic residues" evidence="8">
    <location>
        <begin position="511"/>
        <end position="556"/>
    </location>
</feature>
<dbReference type="InterPro" id="IPR025687">
    <property type="entry name" value="Znf-C4pol"/>
</dbReference>
<keyword evidence="5 7" id="KW-0239">DNA-directed DNA polymerase</keyword>
<dbReference type="Pfam" id="PF24055">
    <property type="entry name" value="POL3_N"/>
    <property type="match status" value="1"/>
</dbReference>
<dbReference type="eggNOG" id="KOG4626">
    <property type="taxonomic scope" value="Eukaryota"/>
</dbReference>
<dbReference type="Gene3D" id="3.30.420.10">
    <property type="entry name" value="Ribonuclease H-like superfamily/Ribonuclease H"/>
    <property type="match status" value="1"/>
</dbReference>
<evidence type="ECO:0000313" key="13">
    <source>
        <dbReference type="Proteomes" id="UP000009168"/>
    </source>
</evidence>
<feature type="domain" description="DNA polymerase delta/zeta catalytic subunit N-terminal" evidence="11">
    <location>
        <begin position="109"/>
        <end position="197"/>
    </location>
</feature>
<dbReference type="InParanoid" id="Q233J3"/>
<dbReference type="PRINTS" id="PR00106">
    <property type="entry name" value="DNAPOLB"/>
</dbReference>
<dbReference type="OrthoDB" id="2414538at2759"/>
<dbReference type="SMART" id="SM00486">
    <property type="entry name" value="POLBc"/>
    <property type="match status" value="1"/>
</dbReference>
<dbReference type="PROSITE" id="PS00116">
    <property type="entry name" value="DNA_POLYMERASE_B"/>
    <property type="match status" value="1"/>
</dbReference>
<evidence type="ECO:0000256" key="4">
    <source>
        <dbReference type="ARBA" id="ARBA00022723"/>
    </source>
</evidence>
<gene>
    <name evidence="12" type="ORF">TTHERM_00391570</name>
</gene>
<keyword evidence="3 7" id="KW-0548">Nucleotidyltransferase</keyword>
<organism evidence="12 13">
    <name type="scientific">Tetrahymena thermophila (strain SB210)</name>
    <dbReference type="NCBI Taxonomy" id="312017"/>
    <lineage>
        <taxon>Eukaryota</taxon>
        <taxon>Sar</taxon>
        <taxon>Alveolata</taxon>
        <taxon>Ciliophora</taxon>
        <taxon>Intramacronucleata</taxon>
        <taxon>Oligohymenophorea</taxon>
        <taxon>Hymenostomatida</taxon>
        <taxon>Tetrahymenina</taxon>
        <taxon>Tetrahymenidae</taxon>
        <taxon>Tetrahymena</taxon>
    </lineage>
</organism>
<keyword evidence="13" id="KW-1185">Reference proteome</keyword>
<dbReference type="RefSeq" id="XP_001011832.2">
    <property type="nucleotide sequence ID" value="XM_001011832.2"/>
</dbReference>
<dbReference type="SUPFAM" id="SSF56672">
    <property type="entry name" value="DNA/RNA polymerases"/>
    <property type="match status" value="1"/>
</dbReference>
<feature type="domain" description="DNA-directed DNA polymerase family B multifunctional" evidence="9">
    <location>
        <begin position="1208"/>
        <end position="1619"/>
    </location>
</feature>
<dbReference type="GO" id="GO:0051539">
    <property type="term" value="F:4 iron, 4 sulfur cluster binding"/>
    <property type="evidence" value="ECO:0007669"/>
    <property type="project" value="UniProtKB-KW"/>
</dbReference>
<comment type="catalytic activity">
    <reaction evidence="6 7">
        <text>DNA(n) + a 2'-deoxyribonucleoside 5'-triphosphate = DNA(n+1) + diphosphate</text>
        <dbReference type="Rhea" id="RHEA:22508"/>
        <dbReference type="Rhea" id="RHEA-COMP:17339"/>
        <dbReference type="Rhea" id="RHEA-COMP:17340"/>
        <dbReference type="ChEBI" id="CHEBI:33019"/>
        <dbReference type="ChEBI" id="CHEBI:61560"/>
        <dbReference type="ChEBI" id="CHEBI:173112"/>
        <dbReference type="EC" id="2.7.7.7"/>
    </reaction>
</comment>
<dbReference type="GO" id="GO:0000166">
    <property type="term" value="F:nucleotide binding"/>
    <property type="evidence" value="ECO:0007669"/>
    <property type="project" value="InterPro"/>
</dbReference>
<dbReference type="GO" id="GO:0005634">
    <property type="term" value="C:nucleus"/>
    <property type="evidence" value="ECO:0007669"/>
    <property type="project" value="UniProtKB-SubCell"/>
</dbReference>
<keyword evidence="7" id="KW-0004">4Fe-4S</keyword>
<dbReference type="KEGG" id="tet:TTHERM_00391570"/>
<dbReference type="GO" id="GO:0003677">
    <property type="term" value="F:DNA binding"/>
    <property type="evidence" value="ECO:0007669"/>
    <property type="project" value="UniProtKB-KW"/>
</dbReference>
<dbReference type="GO" id="GO:0006260">
    <property type="term" value="P:DNA replication"/>
    <property type="evidence" value="ECO:0007669"/>
    <property type="project" value="UniProtKB-KW"/>
</dbReference>
<comment type="cofactor">
    <cofactor evidence="7">
        <name>[4Fe-4S] cluster</name>
        <dbReference type="ChEBI" id="CHEBI:49883"/>
    </cofactor>
</comment>
<dbReference type="SUPFAM" id="SSF53098">
    <property type="entry name" value="Ribonuclease H-like"/>
    <property type="match status" value="1"/>
</dbReference>
<evidence type="ECO:0000256" key="2">
    <source>
        <dbReference type="ARBA" id="ARBA00022679"/>
    </source>
</evidence>
<dbReference type="Gene3D" id="3.30.342.10">
    <property type="entry name" value="DNA Polymerase, chain B, domain 1"/>
    <property type="match status" value="1"/>
</dbReference>
<dbReference type="InterPro" id="IPR030559">
    <property type="entry name" value="PolZ_Rev3"/>
</dbReference>
<keyword evidence="7" id="KW-0862">Zinc</keyword>
<comment type="similarity">
    <text evidence="1 7">Belongs to the DNA polymerase type-B family.</text>
</comment>
<dbReference type="InterPro" id="IPR012337">
    <property type="entry name" value="RNaseH-like_sf"/>
</dbReference>
<keyword evidence="7" id="KW-0539">Nucleus</keyword>
<reference evidence="13" key="1">
    <citation type="journal article" date="2006" name="PLoS Biol.">
        <title>Macronuclear genome sequence of the ciliate Tetrahymena thermophila, a model eukaryote.</title>
        <authorList>
            <person name="Eisen J.A."/>
            <person name="Coyne R.S."/>
            <person name="Wu M."/>
            <person name="Wu D."/>
            <person name="Thiagarajan M."/>
            <person name="Wortman J.R."/>
            <person name="Badger J.H."/>
            <person name="Ren Q."/>
            <person name="Amedeo P."/>
            <person name="Jones K.M."/>
            <person name="Tallon L.J."/>
            <person name="Delcher A.L."/>
            <person name="Salzberg S.L."/>
            <person name="Silva J.C."/>
            <person name="Haas B.J."/>
            <person name="Majoros W.H."/>
            <person name="Farzad M."/>
            <person name="Carlton J.M."/>
            <person name="Smith R.K. Jr."/>
            <person name="Garg J."/>
            <person name="Pearlman R.E."/>
            <person name="Karrer K.M."/>
            <person name="Sun L."/>
            <person name="Manning G."/>
            <person name="Elde N.C."/>
            <person name="Turkewitz A.P."/>
            <person name="Asai D.J."/>
            <person name="Wilkes D.E."/>
            <person name="Wang Y."/>
            <person name="Cai H."/>
            <person name="Collins K."/>
            <person name="Stewart B.A."/>
            <person name="Lee S.R."/>
            <person name="Wilamowska K."/>
            <person name="Weinberg Z."/>
            <person name="Ruzzo W.L."/>
            <person name="Wloga D."/>
            <person name="Gaertig J."/>
            <person name="Frankel J."/>
            <person name="Tsao C.-C."/>
            <person name="Gorovsky M.A."/>
            <person name="Keeling P.J."/>
            <person name="Waller R.F."/>
            <person name="Patron N.J."/>
            <person name="Cherry J.M."/>
            <person name="Stover N.A."/>
            <person name="Krieger C.J."/>
            <person name="del Toro C."/>
            <person name="Ryder H.F."/>
            <person name="Williamson S.C."/>
            <person name="Barbeau R.A."/>
            <person name="Hamilton E.P."/>
            <person name="Orias E."/>
        </authorList>
    </citation>
    <scope>NUCLEOTIDE SEQUENCE [LARGE SCALE GENOMIC DNA]</scope>
    <source>
        <strain evidence="13">SB210</strain>
    </source>
</reference>
<accession>Q233J3</accession>
<dbReference type="GO" id="GO:0003887">
    <property type="term" value="F:DNA-directed DNA polymerase activity"/>
    <property type="evidence" value="ECO:0007669"/>
    <property type="project" value="UniProtKB-KW"/>
</dbReference>
<evidence type="ECO:0000259" key="11">
    <source>
        <dbReference type="Pfam" id="PF24055"/>
    </source>
</evidence>
<dbReference type="InterPro" id="IPR043502">
    <property type="entry name" value="DNA/RNA_pol_sf"/>
</dbReference>
<dbReference type="GO" id="GO:0000724">
    <property type="term" value="P:double-strand break repair via homologous recombination"/>
    <property type="evidence" value="ECO:0007669"/>
    <property type="project" value="TreeGrafter"/>
</dbReference>
<evidence type="ECO:0000259" key="9">
    <source>
        <dbReference type="Pfam" id="PF00136"/>
    </source>
</evidence>
<dbReference type="HOGENOM" id="CLU_230027_0_0_1"/>
<dbReference type="Gene3D" id="1.10.132.60">
    <property type="entry name" value="DNA polymerase family B, C-terminal domain"/>
    <property type="match status" value="1"/>
</dbReference>
<proteinExistence type="inferred from homology"/>
<dbReference type="PANTHER" id="PTHR45812:SF1">
    <property type="entry name" value="DNA POLYMERASE ZETA CATALYTIC SUBUNIT"/>
    <property type="match status" value="1"/>
</dbReference>
<evidence type="ECO:0000256" key="7">
    <source>
        <dbReference type="RuleBase" id="RU000442"/>
    </source>
</evidence>
<sequence>MNQKQDFVQQQIQEKDKQMNALDKFENTQIQQQPDQISLFLFSHEQIALNLPGHPASNYSIMDIINFQTDFSFYEKIFDRKNRKILQAPVARMYGNDKQGNSVCLHIHGYFPYFYLKVNQISHLIQNDKTFLDKFIDLIEECYYTLYSVSEKQKKFLMSTTPIILNYEIIYKKDIYGYHSTEEPFLKIYFYNPKMIKKLVGILESGVVMNIEFVIYEGHLTHFLKLYSDLDIKGLREIKLLKYSLRKNENQALQQLTKEREICKYYLNSKNKFNSMTKVSTCDVEIDVYYKNILNYIFLQEEKSEENFIEMCSDLELAKNCKQRTRECSVQINKSLEMFWKEEKQMQEDLFGIKSMKATQTIDYTDNIESLFMNEDDEKEFNLSRFQFNGFSGQSTFLQEQKQKKLQEKQELLKKFNNDIYWINQLSLNKNINKQFRQHIQEFIDQSKQQLDKPMNAFLNQEILKNFHKVQKQKKDEGIHSIINRNKQYGKRKVKYYEKLLKGQVKELDLLPEDQQEDSENDQQNEDIDQYDSDSDEQSSSSDDDNDENINDEDDNNNFQEKDSKNMEIKISPNQKLVEEKIEKLNITKKRTLNEFLQGNSEKLKHEEDQKVKKHIKLQYEKQTNQNNIQIWRDNFNAVKNNMEVEDTAFSECQYCKQIKYLCRCNLNESTKQDIQIVQQFFEKPQNQAKRFVLKYKPKCPSFNQIMATGISKQVEHQYAYYENLEDLFEHYNLKNKSVQRNLYFAQILEKDIIKTPQHKQYYVGIQNNLKLPKYFRAYITEDYDSQQQFQETKQRFRYQKKCPSFKQISADIIKSNKKQNKQLLNVTPVTKNWLSPFSHSQKQEKLTENQQNQNKKLTQYHEDITMYTFEIFAKSTPDMLPDPSSDPINFIVFDLENFKRSEINTQGIILVDEINCHEPIDKVRKYYGFNDSMFKTIIVTKNEEELLLTFIKQIHIFNVDIITGWDIEKKSLFYFSHRCWQLGIDVMDILSRCPKNSFNILRAFKLADCLIEEQFQNDSAKGYSQQSMSFDSNQSFKLQNVAMQSIKQSHRSAKQTGFFANFKLNFEIAGRMIINTWRLVKHDYKLFCYELESVVNYVFQERIPIFSNWSLTQMYNHEDIKQRVFVFEYMMKRLMKTKDIIDHIQIINTCAEETKLYGFDFQSAICKGHQFRIEHIMNRVTDLLGYKLMSASRYGVQTQRMLECSPLTLEPPKLFYVDPVIVLDFISLYPSIMIAYNLCFSTCLGYIDDNFQKGGFKKLGVQKQWDVQFEELLKKHNYDIDELMKDIFVAPNKVAFVKKSVREGVLSQITHEFFFTRQFIKGNMGKYKQNPLYNHIYNKLQQRQKSLKLFMCVIFGYTGATFSGRMPLGDLADSIIQIGKFLLNQAINLINNSKKWGAQVIYGDTDSVFVNIKGVSVNDAIKIGKEIESEVSKMFPYPLKLKYEKTYQNLVILTKKRYAGFFVENETDEPKFEAKGLEVMRKDGCQALSIIMKNCLETLLKNKNLSAIKLYLNGEWQKLLNDQFSYRDLIISKECKLENYTMPPPHARIALKEMKRDPQTKPKYGQRIKYFIINNPQSQRLYDCVVSVNEFMKNYRHQINLNEYLEKQINSALGRLFSTFDVDIQDWVQRIKKSEIKSHNILAIQNKQQKGGLSSEFQKQKKQFQLNHYYLKEICIACSNKTKNQICENCLQDPSALIFILTQKKKINEMKLQKLIDKCTNCCNLSQIEEMPQCIQYECYTYFEKKNAEEVVEVINPYLEQYTSMLYNLANEF</sequence>
<dbReference type="InterPro" id="IPR017964">
    <property type="entry name" value="DNA-dir_DNA_pol_B_CS"/>
</dbReference>
<dbReference type="InterPro" id="IPR042087">
    <property type="entry name" value="DNA_pol_B_thumb"/>
</dbReference>
<protein>
    <recommendedName>
        <fullName evidence="7">DNA polymerase</fullName>
        <ecNumber evidence="7">2.7.7.7</ecNumber>
    </recommendedName>
</protein>
<evidence type="ECO:0000259" key="10">
    <source>
        <dbReference type="Pfam" id="PF14260"/>
    </source>
</evidence>
<evidence type="ECO:0000256" key="5">
    <source>
        <dbReference type="ARBA" id="ARBA00022932"/>
    </source>
</evidence>
<dbReference type="Gene3D" id="1.10.287.690">
    <property type="entry name" value="Helix hairpin bin"/>
    <property type="match status" value="1"/>
</dbReference>